<evidence type="ECO:0000313" key="2">
    <source>
        <dbReference type="EMBL" id="CAF4230886.1"/>
    </source>
</evidence>
<evidence type="ECO:0000313" key="3">
    <source>
        <dbReference type="Proteomes" id="UP000663856"/>
    </source>
</evidence>
<reference evidence="1" key="1">
    <citation type="submission" date="2021-02" db="EMBL/GenBank/DDBJ databases">
        <authorList>
            <person name="Nowell W R."/>
        </authorList>
    </citation>
    <scope>NUCLEOTIDE SEQUENCE</scope>
</reference>
<name>A0A816RPK7_9BILA</name>
<dbReference type="Proteomes" id="UP000663866">
    <property type="component" value="Unassembled WGS sequence"/>
</dbReference>
<dbReference type="EMBL" id="CAJOBG010007944">
    <property type="protein sequence ID" value="CAF4230886.1"/>
    <property type="molecule type" value="Genomic_DNA"/>
</dbReference>
<organism evidence="1 3">
    <name type="scientific">Rotaria magnacalcarata</name>
    <dbReference type="NCBI Taxonomy" id="392030"/>
    <lineage>
        <taxon>Eukaryota</taxon>
        <taxon>Metazoa</taxon>
        <taxon>Spiralia</taxon>
        <taxon>Gnathifera</taxon>
        <taxon>Rotifera</taxon>
        <taxon>Eurotatoria</taxon>
        <taxon>Bdelloidea</taxon>
        <taxon>Philodinida</taxon>
        <taxon>Philodinidae</taxon>
        <taxon>Rotaria</taxon>
    </lineage>
</organism>
<accession>A0A816RPK7</accession>
<gene>
    <name evidence="2" type="ORF">OVN521_LOCUS27969</name>
    <name evidence="1" type="ORF">WKI299_LOCUS14483</name>
</gene>
<dbReference type="EMBL" id="CAJNRF010005645">
    <property type="protein sequence ID" value="CAF2072748.1"/>
    <property type="molecule type" value="Genomic_DNA"/>
</dbReference>
<evidence type="ECO:0000313" key="1">
    <source>
        <dbReference type="EMBL" id="CAF2072748.1"/>
    </source>
</evidence>
<dbReference type="Proteomes" id="UP000663856">
    <property type="component" value="Unassembled WGS sequence"/>
</dbReference>
<dbReference type="Gene3D" id="3.40.50.11350">
    <property type="match status" value="1"/>
</dbReference>
<sequence>MTFRKTQNHSIPFPICSLTDHLRISTPQKLFSIEKKALSVWLDAQYEISGFTPLISYRRTFPFERASKTSVCSPNFHDWVSNYQSWHTKVGEQIGRPNLTFTEQRDIILKLDVRFIFAETFGTGLADRITHLVATYLVALLTRRFLLFDDSWPEFHEIVRSSLAYRSDVITPWLFHLHELNANLSFNDDQFFTFKSQIVSLDRLYKDFDYNKEYPERVLLMKSHVGNIIHTLTSSSSIYADFLYKKLDLKTDNIFGCLYHSLLIPRLSTLIAICSDANETTQYILQSLMFPKYPTIGVQIRVGDSHMNEEKTYLSTSISLLEQYKGYFNCAQNLSNGHTAPLVYLMSDSFDLRIAAVAHWPFPNNGSGRIQVLASSKPAKHIKYALNPLHALRVAVFETFLFSLCDTHIITTNSGFGRFPTFASLHRRPFYSFHVWEHPFCSIGEGQVTFMEAGHQWSGI</sequence>
<dbReference type="AlphaFoldDB" id="A0A816RPK7"/>
<proteinExistence type="predicted"/>
<protein>
    <submittedName>
        <fullName evidence="1">Uncharacterized protein</fullName>
    </submittedName>
</protein>
<keyword evidence="4" id="KW-1185">Reference proteome</keyword>
<comment type="caution">
    <text evidence="1">The sequence shown here is derived from an EMBL/GenBank/DDBJ whole genome shotgun (WGS) entry which is preliminary data.</text>
</comment>
<evidence type="ECO:0000313" key="4">
    <source>
        <dbReference type="Proteomes" id="UP000663866"/>
    </source>
</evidence>